<dbReference type="InterPro" id="IPR019993">
    <property type="entry name" value="RecB_nuclease_TM0106_put"/>
</dbReference>
<name>A0A2S0WHD2_9CORY</name>
<protein>
    <submittedName>
        <fullName evidence="1">Recombinase RecB</fullName>
    </submittedName>
</protein>
<dbReference type="KEGG" id="clia:C3E79_10660"/>
<proteinExistence type="predicted"/>
<evidence type="ECO:0000313" key="1">
    <source>
        <dbReference type="EMBL" id="AWB85173.1"/>
    </source>
</evidence>
<evidence type="ECO:0000313" key="2">
    <source>
        <dbReference type="Proteomes" id="UP000244754"/>
    </source>
</evidence>
<gene>
    <name evidence="1" type="ORF">C3E79_10660</name>
</gene>
<keyword evidence="2" id="KW-1185">Reference proteome</keyword>
<reference evidence="2" key="1">
    <citation type="submission" date="2018-01" db="EMBL/GenBank/DDBJ databases">
        <authorList>
            <person name="Li J."/>
        </authorList>
    </citation>
    <scope>NUCLEOTIDE SEQUENCE [LARGE SCALE GENOMIC DNA]</scope>
    <source>
        <strain evidence="2">2184</strain>
    </source>
</reference>
<dbReference type="Pfam" id="PF13482">
    <property type="entry name" value="RNase_H_2"/>
    <property type="match status" value="1"/>
</dbReference>
<accession>A0A2S0WHD2</accession>
<dbReference type="RefSeq" id="WP_108405180.1">
    <property type="nucleotide sequence ID" value="NZ_CP026948.1"/>
</dbReference>
<dbReference type="OrthoDB" id="3274988at2"/>
<organism evidence="1 2">
    <name type="scientific">Corynebacterium liangguodongii</name>
    <dbReference type="NCBI Taxonomy" id="2079535"/>
    <lineage>
        <taxon>Bacteria</taxon>
        <taxon>Bacillati</taxon>
        <taxon>Actinomycetota</taxon>
        <taxon>Actinomycetes</taxon>
        <taxon>Mycobacteriales</taxon>
        <taxon>Corynebacteriaceae</taxon>
        <taxon>Corynebacterium</taxon>
    </lineage>
</organism>
<sequence>MTSTAGSGDAASPFLIRAADLVGCRFRLRQRFDHPDYPAPPDAVARQEQVEAGREAVLRALPAPGAGFARVDIAPGRDPEQAERATREAMGTGAHVITGGVLTGRVGGVDVVSEVDILVRVGRGRYAPVMVSNHRVARASTSGSARFVPTSRLGRGAPVETGARLRHHTVDGYRLALAHLLLGELADGRAGLVGQDRTRAYVLEPARFVPALLSALRVPVPEEPRRVKQCASCRFWPLCEPRLCELDEISLVLPGGRADGLRQRGIDTVQSLIDAHVGEPSDLARAWRAGIPVLKRTGAPSRVPRADVEIDIDMEAYLDQGAYLWGAYDGEVYRAFVTWQEVGGAAEEANFAAFWEWLMSTRSRARAEGRTFAAYCYAAGGENYWMKSSARRFGGVDEDEVAAFIASEEWVDVFAYVRRELVGTDGLGLKVLGPVVGYEWDDDGIDGERSVALRRAARLGDEEAREQLLRYNEGDCKATRAVRQFLAAGAPGVPLIGA</sequence>
<dbReference type="NCBIfam" id="TIGR03491">
    <property type="entry name" value="TM0106 family RecB-like putative nuclease"/>
    <property type="match status" value="1"/>
</dbReference>
<dbReference type="AlphaFoldDB" id="A0A2S0WHD2"/>
<dbReference type="InterPro" id="IPR038720">
    <property type="entry name" value="YprB_RNase_H-like_dom"/>
</dbReference>
<dbReference type="EMBL" id="CP026948">
    <property type="protein sequence ID" value="AWB85173.1"/>
    <property type="molecule type" value="Genomic_DNA"/>
</dbReference>
<dbReference type="Proteomes" id="UP000244754">
    <property type="component" value="Chromosome"/>
</dbReference>